<evidence type="ECO:0000313" key="2">
    <source>
        <dbReference type="Proteomes" id="UP000251431"/>
    </source>
</evidence>
<reference evidence="1 2" key="1">
    <citation type="submission" date="2018-06" db="EMBL/GenBank/DDBJ databases">
        <authorList>
            <consortium name="Pathogen Informatics"/>
            <person name="Doyle S."/>
        </authorList>
    </citation>
    <scope>NUCLEOTIDE SEQUENCE [LARGE SCALE GENOMIC DNA]</scope>
    <source>
        <strain evidence="1 2">NCTC7582</strain>
    </source>
</reference>
<evidence type="ECO:0000313" key="1">
    <source>
        <dbReference type="EMBL" id="SPU40730.1"/>
    </source>
</evidence>
<dbReference type="EMBL" id="UAQE01000011">
    <property type="protein sequence ID" value="SPU40730.1"/>
    <property type="molecule type" value="Genomic_DNA"/>
</dbReference>
<dbReference type="AlphaFoldDB" id="A0A2X1AB23"/>
<dbReference type="Proteomes" id="UP000251431">
    <property type="component" value="Unassembled WGS sequence"/>
</dbReference>
<sequence>MEQALEVIKKFWNCEMEQSNDTVLEILHVFESLYRKYRIIPSSLPKLLRRKPKDAEELLYLLLEFEDGLSSIYKY</sequence>
<dbReference type="RefSeq" id="WP_112118967.1">
    <property type="nucleotide sequence ID" value="NZ_UAQE01000011.1"/>
</dbReference>
<accession>A0A2X1AB23</accession>
<gene>
    <name evidence="1" type="ORF">NCTC7582_05274</name>
</gene>
<protein>
    <submittedName>
        <fullName evidence="1">Uncharacterized protein</fullName>
    </submittedName>
</protein>
<proteinExistence type="predicted"/>
<organism evidence="1 2">
    <name type="scientific">Lysinibacillus capsici</name>
    <dbReference type="NCBI Taxonomy" id="2115968"/>
    <lineage>
        <taxon>Bacteria</taxon>
        <taxon>Bacillati</taxon>
        <taxon>Bacillota</taxon>
        <taxon>Bacilli</taxon>
        <taxon>Bacillales</taxon>
        <taxon>Bacillaceae</taxon>
        <taxon>Lysinibacillus</taxon>
    </lineage>
</organism>
<name>A0A2X1AB23_9BACI</name>